<evidence type="ECO:0000256" key="4">
    <source>
        <dbReference type="ARBA" id="ARBA00022807"/>
    </source>
</evidence>
<evidence type="ECO:0000256" key="5">
    <source>
        <dbReference type="SAM" id="SignalP"/>
    </source>
</evidence>
<evidence type="ECO:0000259" key="6">
    <source>
        <dbReference type="PROSITE" id="PS51935"/>
    </source>
</evidence>
<organism evidence="7 8">
    <name type="scientific">Aneurinibacillus thermoaerophilus</name>
    <dbReference type="NCBI Taxonomy" id="143495"/>
    <lineage>
        <taxon>Bacteria</taxon>
        <taxon>Bacillati</taxon>
        <taxon>Bacillota</taxon>
        <taxon>Bacilli</taxon>
        <taxon>Bacillales</taxon>
        <taxon>Paenibacillaceae</taxon>
        <taxon>Aneurinibacillus group</taxon>
        <taxon>Aneurinibacillus</taxon>
    </lineage>
</organism>
<feature type="chain" id="PRO_5045502457" evidence="5">
    <location>
        <begin position="25"/>
        <end position="333"/>
    </location>
</feature>
<proteinExistence type="inferred from homology"/>
<feature type="domain" description="NlpC/P60" evidence="6">
    <location>
        <begin position="208"/>
        <end position="332"/>
    </location>
</feature>
<dbReference type="InterPro" id="IPR000064">
    <property type="entry name" value="NLP_P60_dom"/>
</dbReference>
<evidence type="ECO:0000313" key="7">
    <source>
        <dbReference type="EMBL" id="QYY44527.1"/>
    </source>
</evidence>
<dbReference type="PROSITE" id="PS51935">
    <property type="entry name" value="NLPC_P60"/>
    <property type="match status" value="1"/>
</dbReference>
<dbReference type="EMBL" id="CP080764">
    <property type="protein sequence ID" value="QYY44527.1"/>
    <property type="molecule type" value="Genomic_DNA"/>
</dbReference>
<dbReference type="RefSeq" id="WP_082706003.1">
    <property type="nucleotide sequence ID" value="NZ_CP080764.1"/>
</dbReference>
<accession>A0ABX8YGC6</accession>
<comment type="similarity">
    <text evidence="1">Belongs to the peptidase C40 family.</text>
</comment>
<evidence type="ECO:0000313" key="8">
    <source>
        <dbReference type="Proteomes" id="UP000826616"/>
    </source>
</evidence>
<keyword evidence="3" id="KW-0378">Hydrolase</keyword>
<dbReference type="Pfam" id="PF23795">
    <property type="entry name" value="SH3_YKFC_2nd"/>
    <property type="match status" value="1"/>
</dbReference>
<name>A0ABX8YGC6_ANETH</name>
<dbReference type="SUPFAM" id="SSF54001">
    <property type="entry name" value="Cysteine proteinases"/>
    <property type="match status" value="1"/>
</dbReference>
<dbReference type="Pfam" id="PF00877">
    <property type="entry name" value="NLPC_P60"/>
    <property type="match status" value="1"/>
</dbReference>
<protein>
    <submittedName>
        <fullName evidence="7">C40 family peptidase</fullName>
    </submittedName>
</protein>
<dbReference type="PANTHER" id="PTHR47053:SF3">
    <property type="entry name" value="GAMMA-D-GLUTAMYL-L-LYSINE DIPEPTIDYL-PEPTIDASE"/>
    <property type="match status" value="1"/>
</dbReference>
<dbReference type="InterPro" id="IPR038765">
    <property type="entry name" value="Papain-like_cys_pep_sf"/>
</dbReference>
<dbReference type="Gene3D" id="2.30.30.40">
    <property type="entry name" value="SH3 Domains"/>
    <property type="match status" value="2"/>
</dbReference>
<keyword evidence="8" id="KW-1185">Reference proteome</keyword>
<dbReference type="Proteomes" id="UP000826616">
    <property type="component" value="Chromosome"/>
</dbReference>
<gene>
    <name evidence="7" type="ORF">K3F53_08465</name>
</gene>
<evidence type="ECO:0000256" key="1">
    <source>
        <dbReference type="ARBA" id="ARBA00007074"/>
    </source>
</evidence>
<sequence length="333" mass="36969">MKPLSLMFLAVLLALLGNGFPVGAESAASKKSAYVDVAVATLWIKPDIVRPVDAPSLTHPVDMWKWTRSMTLEEKLGLVPKLETQALYGNKVTILERKGKWVKVAVHGQPTPRNAQGYPGWMLATQLTYNERFAAKDGQPFVLITSPTAKLYNSATLKHEEMEISYNTRLPYEHETKDAYQVLKPDGKHAWVKKQDAKVYASMKAIPKPTGEQLVKTGKKFLGLPYLWAGMSGFGFDCSGFTFTVYQSHGITIPRDSSVQAKYGTPVAKEKLKPGDLLFFAYNQGKGKVHHVAMYAGDGMMIHSPNSARTVEIIPVDTPEYAKEFAGARRYLK</sequence>
<reference evidence="7 8" key="1">
    <citation type="submission" date="2021-08" db="EMBL/GenBank/DDBJ databases">
        <title>Complete genome sequence of the strain Aneurinibacillus thermoaerophilus CCM 8960.</title>
        <authorList>
            <person name="Musilova J."/>
            <person name="Kourilova X."/>
            <person name="Pernicova I."/>
            <person name="Bezdicek M."/>
            <person name="Lengerova M."/>
            <person name="Obruca S."/>
            <person name="Sedlar K."/>
        </authorList>
    </citation>
    <scope>NUCLEOTIDE SEQUENCE [LARGE SCALE GENOMIC DNA]</scope>
    <source>
        <strain evidence="7 8">CCM 8960</strain>
    </source>
</reference>
<dbReference type="InterPro" id="IPR051202">
    <property type="entry name" value="Peptidase_C40"/>
</dbReference>
<dbReference type="PANTHER" id="PTHR47053">
    <property type="entry name" value="MUREIN DD-ENDOPEPTIDASE MEPH-RELATED"/>
    <property type="match status" value="1"/>
</dbReference>
<keyword evidence="2" id="KW-0645">Protease</keyword>
<evidence type="ECO:0000256" key="2">
    <source>
        <dbReference type="ARBA" id="ARBA00022670"/>
    </source>
</evidence>
<dbReference type="Gene3D" id="3.90.1720.10">
    <property type="entry name" value="endopeptidase domain like (from Nostoc punctiforme)"/>
    <property type="match status" value="1"/>
</dbReference>
<feature type="signal peptide" evidence="5">
    <location>
        <begin position="1"/>
        <end position="24"/>
    </location>
</feature>
<dbReference type="Pfam" id="PF18348">
    <property type="entry name" value="SH3_16"/>
    <property type="match status" value="1"/>
</dbReference>
<keyword evidence="5" id="KW-0732">Signal</keyword>
<keyword evidence="4" id="KW-0788">Thiol protease</keyword>
<dbReference type="InterPro" id="IPR041382">
    <property type="entry name" value="SH3_16"/>
</dbReference>
<dbReference type="InterPro" id="IPR057812">
    <property type="entry name" value="SH3_YKFC_2nd"/>
</dbReference>
<evidence type="ECO:0000256" key="3">
    <source>
        <dbReference type="ARBA" id="ARBA00022801"/>
    </source>
</evidence>
<dbReference type="GeneID" id="97141401"/>